<organism evidence="1 2">
    <name type="scientific">Lachancea lanzarotensis</name>
    <dbReference type="NCBI Taxonomy" id="1245769"/>
    <lineage>
        <taxon>Eukaryota</taxon>
        <taxon>Fungi</taxon>
        <taxon>Dikarya</taxon>
        <taxon>Ascomycota</taxon>
        <taxon>Saccharomycotina</taxon>
        <taxon>Saccharomycetes</taxon>
        <taxon>Saccharomycetales</taxon>
        <taxon>Saccharomycetaceae</taxon>
        <taxon>Lachancea</taxon>
    </lineage>
</organism>
<dbReference type="RefSeq" id="XP_022626735.1">
    <property type="nucleotide sequence ID" value="XM_022774660.1"/>
</dbReference>
<dbReference type="AlphaFoldDB" id="A0A0C7N4W4"/>
<evidence type="ECO:0000313" key="1">
    <source>
        <dbReference type="EMBL" id="CEP60493.1"/>
    </source>
</evidence>
<dbReference type="Proteomes" id="UP000054304">
    <property type="component" value="Unassembled WGS sequence"/>
</dbReference>
<dbReference type="OrthoDB" id="5378975at2759"/>
<reference evidence="1 2" key="1">
    <citation type="submission" date="2014-12" db="EMBL/GenBank/DDBJ databases">
        <authorList>
            <person name="Neuveglise Cecile"/>
        </authorList>
    </citation>
    <scope>NUCLEOTIDE SEQUENCE [LARGE SCALE GENOMIC DNA]</scope>
    <source>
        <strain evidence="1 2">CBS 12615</strain>
    </source>
</reference>
<dbReference type="GeneID" id="34683886"/>
<keyword evidence="2" id="KW-1185">Reference proteome</keyword>
<gene>
    <name evidence="1" type="ORF">LALA0_S01e12156g</name>
</gene>
<dbReference type="HOGENOM" id="CLU_055503_0_0_1"/>
<proteinExistence type="predicted"/>
<accession>A0A0C7N4W4</accession>
<dbReference type="STRING" id="1245769.A0A0C7N4W4"/>
<sequence length="284" mass="32186">MSSPYSSRSSTHLIIIIIVTQSSFNKRLCSALPLQMADPHASSSDSDSDFGDFEGVDDTSTVPIVSLEDQLNLIFGPPQTIPNSDEEHSLEELIVEERPKVIYEQLIALEPHVRPFQWRHSNLRSKLLHTLRIDDIPETPKVVRTLDSSLYESLAVLLEEPQAGNDDSIAELLGAKLKVSVPDDIPEHASLTVAELRSIDLESLNAASLYNTHNQLIDAILTVCRDIRENEIVRERLIEEKGTFEDLLTNLIGHTQRLHRDEIAEFNRKKKKGFKYGKKFKWVR</sequence>
<protein>
    <submittedName>
        <fullName evidence="1">LALA0S01e12156g1_1</fullName>
    </submittedName>
</protein>
<evidence type="ECO:0000313" key="2">
    <source>
        <dbReference type="Proteomes" id="UP000054304"/>
    </source>
</evidence>
<name>A0A0C7N4W4_9SACH</name>
<dbReference type="EMBL" id="LN736360">
    <property type="protein sequence ID" value="CEP60493.1"/>
    <property type="molecule type" value="Genomic_DNA"/>
</dbReference>